<feature type="signal peptide" evidence="1">
    <location>
        <begin position="1"/>
        <end position="19"/>
    </location>
</feature>
<dbReference type="RefSeq" id="WP_142835825.1">
    <property type="nucleotide sequence ID" value="NZ_VFSV01000041.1"/>
</dbReference>
<evidence type="ECO:0000259" key="2">
    <source>
        <dbReference type="PROSITE" id="PS50213"/>
    </source>
</evidence>
<dbReference type="SMART" id="SM00554">
    <property type="entry name" value="FAS1"/>
    <property type="match status" value="1"/>
</dbReference>
<sequence length="164" mass="16895">MFRRTLLATVAGATLMAVSGCISTSSSTPDIVDVVTQNPQFSTLASAVQAAGLVDTLRGDGPFTVLAPTDSAFAKLPAGTLDQLLAEPGMTTLKSILTTHVVAQEIPSVAVTESGITAEAVNGQELRAVREGDQVRVNGARVTQADIEASNGVIHVIDTVILPK</sequence>
<dbReference type="Gene3D" id="2.30.180.10">
    <property type="entry name" value="FAS1 domain"/>
    <property type="match status" value="1"/>
</dbReference>
<proteinExistence type="predicted"/>
<dbReference type="FunFam" id="2.30.180.10:FF:000032">
    <property type="entry name" value="Fasciclin domain-containing protein, putative"/>
    <property type="match status" value="1"/>
</dbReference>
<feature type="chain" id="PRO_5022237317" evidence="1">
    <location>
        <begin position="20"/>
        <end position="164"/>
    </location>
</feature>
<gene>
    <name evidence="3" type="ORF">FEV53_16190</name>
</gene>
<evidence type="ECO:0000313" key="3">
    <source>
        <dbReference type="EMBL" id="TRD15513.1"/>
    </source>
</evidence>
<dbReference type="PANTHER" id="PTHR10900:SF77">
    <property type="entry name" value="FI19380P1"/>
    <property type="match status" value="1"/>
</dbReference>
<evidence type="ECO:0000256" key="1">
    <source>
        <dbReference type="SAM" id="SignalP"/>
    </source>
</evidence>
<dbReference type="PANTHER" id="PTHR10900">
    <property type="entry name" value="PERIOSTIN-RELATED"/>
    <property type="match status" value="1"/>
</dbReference>
<dbReference type="PROSITE" id="PS51257">
    <property type="entry name" value="PROKAR_LIPOPROTEIN"/>
    <property type="match status" value="1"/>
</dbReference>
<dbReference type="InterPro" id="IPR036378">
    <property type="entry name" value="FAS1_dom_sf"/>
</dbReference>
<dbReference type="PROSITE" id="PS50213">
    <property type="entry name" value="FAS1"/>
    <property type="match status" value="1"/>
</dbReference>
<keyword evidence="1" id="KW-0732">Signal</keyword>
<dbReference type="SUPFAM" id="SSF82153">
    <property type="entry name" value="FAS1 domain"/>
    <property type="match status" value="1"/>
</dbReference>
<feature type="domain" description="FAS1" evidence="2">
    <location>
        <begin position="28"/>
        <end position="161"/>
    </location>
</feature>
<dbReference type="AlphaFoldDB" id="A0A547PMZ2"/>
<dbReference type="InterPro" id="IPR050904">
    <property type="entry name" value="Adhesion/Biosynth-related"/>
</dbReference>
<dbReference type="EMBL" id="VFSV01000041">
    <property type="protein sequence ID" value="TRD15513.1"/>
    <property type="molecule type" value="Genomic_DNA"/>
</dbReference>
<dbReference type="OrthoDB" id="9800666at2"/>
<dbReference type="GO" id="GO:0005615">
    <property type="term" value="C:extracellular space"/>
    <property type="evidence" value="ECO:0007669"/>
    <property type="project" value="TreeGrafter"/>
</dbReference>
<comment type="caution">
    <text evidence="3">The sequence shown here is derived from an EMBL/GenBank/DDBJ whole genome shotgun (WGS) entry which is preliminary data.</text>
</comment>
<name>A0A547PMZ2_9RHOB</name>
<organism evidence="3 4">
    <name type="scientific">Palleronia caenipelagi</name>
    <dbReference type="NCBI Taxonomy" id="2489174"/>
    <lineage>
        <taxon>Bacteria</taxon>
        <taxon>Pseudomonadati</taxon>
        <taxon>Pseudomonadota</taxon>
        <taxon>Alphaproteobacteria</taxon>
        <taxon>Rhodobacterales</taxon>
        <taxon>Roseobacteraceae</taxon>
        <taxon>Palleronia</taxon>
    </lineage>
</organism>
<dbReference type="Pfam" id="PF02469">
    <property type="entry name" value="Fasciclin"/>
    <property type="match status" value="1"/>
</dbReference>
<evidence type="ECO:0000313" key="4">
    <source>
        <dbReference type="Proteomes" id="UP000318590"/>
    </source>
</evidence>
<accession>A0A547PMZ2</accession>
<dbReference type="Proteomes" id="UP000318590">
    <property type="component" value="Unassembled WGS sequence"/>
</dbReference>
<protein>
    <submittedName>
        <fullName evidence="3">Fasciclin domain-containing protein</fullName>
    </submittedName>
</protein>
<keyword evidence="4" id="KW-1185">Reference proteome</keyword>
<reference evidence="3 4" key="1">
    <citation type="submission" date="2019-06" db="EMBL/GenBank/DDBJ databases">
        <title>Paenimaribius caenipelagi gen. nov., sp. nov., isolated from a tidal flat.</title>
        <authorList>
            <person name="Yoon J.-H."/>
        </authorList>
    </citation>
    <scope>NUCLEOTIDE SEQUENCE [LARGE SCALE GENOMIC DNA]</scope>
    <source>
        <strain evidence="3 4">JBTF-M29</strain>
    </source>
</reference>
<dbReference type="InterPro" id="IPR000782">
    <property type="entry name" value="FAS1_domain"/>
</dbReference>